<dbReference type="Gene3D" id="2.60.120.260">
    <property type="entry name" value="Galactose-binding domain-like"/>
    <property type="match status" value="1"/>
</dbReference>
<evidence type="ECO:0000256" key="1">
    <source>
        <dbReference type="SAM" id="SignalP"/>
    </source>
</evidence>
<keyword evidence="3" id="KW-1185">Reference proteome</keyword>
<dbReference type="eggNOG" id="COG1196">
    <property type="taxonomic scope" value="Bacteria"/>
</dbReference>
<dbReference type="Gene3D" id="1.20.1270.90">
    <property type="entry name" value="AF1782-like"/>
    <property type="match status" value="2"/>
</dbReference>
<dbReference type="InterPro" id="IPR053161">
    <property type="entry name" value="Ulvan_degrading_GH"/>
</dbReference>
<protein>
    <submittedName>
        <fullName evidence="2">Glycosyl hydrolase family 2, sugar binding domain protein</fullName>
    </submittedName>
</protein>
<dbReference type="InterPro" id="IPR008979">
    <property type="entry name" value="Galactose-bd-like_sf"/>
</dbReference>
<accession>C0EGH2</accession>
<dbReference type="STRING" id="537013.CLOSTMETH_02965"/>
<reference evidence="2 3" key="1">
    <citation type="submission" date="2009-01" db="EMBL/GenBank/DDBJ databases">
        <authorList>
            <person name="Fulton L."/>
            <person name="Clifton S."/>
            <person name="Fulton B."/>
            <person name="Xu J."/>
            <person name="Minx P."/>
            <person name="Pepin K.H."/>
            <person name="Johnson M."/>
            <person name="Bhonagiri V."/>
            <person name="Nash W.E."/>
            <person name="Mardis E.R."/>
            <person name="Wilson R.K."/>
        </authorList>
    </citation>
    <scope>NUCLEOTIDE SEQUENCE [LARGE SCALE GENOMIC DNA]</scope>
    <source>
        <strain evidence="2 3">DSM 5476</strain>
    </source>
</reference>
<keyword evidence="2" id="KW-0378">Hydrolase</keyword>
<dbReference type="GO" id="GO:0016787">
    <property type="term" value="F:hydrolase activity"/>
    <property type="evidence" value="ECO:0007669"/>
    <property type="project" value="UniProtKB-KW"/>
</dbReference>
<dbReference type="Proteomes" id="UP000003340">
    <property type="component" value="Unassembled WGS sequence"/>
</dbReference>
<dbReference type="PANTHER" id="PTHR36848:SF2">
    <property type="entry name" value="SECRETED PROTEIN"/>
    <property type="match status" value="1"/>
</dbReference>
<dbReference type="SUPFAM" id="SSF49785">
    <property type="entry name" value="Galactose-binding domain-like"/>
    <property type="match status" value="1"/>
</dbReference>
<feature type="chain" id="PRO_5039315853" evidence="1">
    <location>
        <begin position="28"/>
        <end position="1294"/>
    </location>
</feature>
<proteinExistence type="predicted"/>
<sequence length="1294" mass="143888">MMNFRRGNFKKIACLLLSLSLVSSAFAVSAQATAEQSQPQNSFAESMQQLFQTPQMEYRPEARWWLAEGSHTDETLKESIQELYQSGFGAVEFVTLDESAYLDDATYAWGSEEWVHDSHLIVEECTKLGMGVSFTSGTHWSTANLTTITPDDEAAAQELGYRTVELSPGQQFQGALPVPELTEDARKMSLVRVVTARRASVSEDGKTVGLSEDSLQDITQSAYQTQDGTWQVDYTAPSDGEYILFAFWQYGTSEAYKPASTGKSYSINYFSHEGTDALISYWNQSVLTPDLQEMIRQNGDVSLYMDSLELSTRGNDSTGNLWCTDYLEEFQTRRGYDVGKYLPVFILQSNISFMAEPHYSYTLEGEEDLCGKLRNDLYQTNTDLYMEECLDVLTDWLHSFGMTLRAENSYGNFFEISQPIKCLDYVETESLEFNTELDSYRSQAGAAHLYGKTYSSETGALADDNYNRSHSYFRQMFYTQFAAGIQRTVLHGYSSAYGPEQNCAWPGYEGMMPFFSERFNKRQPSALDYAEINAHLARIQTALRQGTVRMDLGILRSDYYINNASEFKRSFEDNYLHNHKAFYWQDMTLQDAGYTYDYFSPVLLQDDAIRCSDGLIQADGVGYQALIVYQEELPYESAQVLYEWASSGLPVVIVDGETQEEIRNDMFKVNAGAALQTPFHDGKDEQLQALMEEIKQLDTVATVQDAADTYDALIGLGVHPRAEYTEPNQNFLSVLREDDGASYLYLYNYMFEDSENTAGQVSVEGIYKPYLLDTWSGAVREVADCSYQDGRTILNVELAPGDVMVFALDPNDRVDNTVVSSHNVEKAAVENGSTILYVPETGSVSIQYADGSSYRTEVQVPQDLLLEDWNITVQSWEPGEKLTRSETRNGVTTEEVTYETNKVDIPVSSSDLIPWKEMPEVGPTVSGVGMYTTTFTLPDDWNFQANTLTFCADSFGGGSASIWVNGQKVPVNLDNGSADISDVVQPGENSIEVRVTSSLRNKMIEQGYSGWVTEKQPDAYGMTGQVLLKTAVKVAAVDRNVLKTVLQYAQEARENGEYDAVIQLVKDSFDRAFDRAESVSNDLYATQEEIDQAWQALLKEIHKLGFIKGDSTTLEMLVSAAENLNLTLYVQAGQEEFQQALSKAQQVIADKENALAIEISQAEGELLDAMMNLRYKADKSVLEALLADAGKLDLTAYTVESAAVFRAAQENATAVNDKEDATQAEVNSAIETLRTAMDSLTALHVDAAVNLGIGVQVQTTGSSNAKTGESTPVTAGTAMLILAGAALLLGKRKQ</sequence>
<keyword evidence="1" id="KW-0732">Signal</keyword>
<feature type="signal peptide" evidence="1">
    <location>
        <begin position="1"/>
        <end position="27"/>
    </location>
</feature>
<dbReference type="Pfam" id="PF07554">
    <property type="entry name" value="FIVAR"/>
    <property type="match status" value="3"/>
</dbReference>
<gene>
    <name evidence="2" type="ORF">CLOSTMETH_02965</name>
</gene>
<name>C0EGH2_9FIRM</name>
<dbReference type="HOGENOM" id="CLU_003772_0_1_9"/>
<dbReference type="Pfam" id="PF17132">
    <property type="entry name" value="Glyco_hydro_106"/>
    <property type="match status" value="1"/>
</dbReference>
<dbReference type="EMBL" id="ACEC01000102">
    <property type="protein sequence ID" value="EEG29448.1"/>
    <property type="molecule type" value="Genomic_DNA"/>
</dbReference>
<dbReference type="PANTHER" id="PTHR36848">
    <property type="entry name" value="DNA-BINDING PROTEIN (PUTATIVE SECRETED PROTEIN)-RELATED"/>
    <property type="match status" value="1"/>
</dbReference>
<reference evidence="2 3" key="2">
    <citation type="submission" date="2009-02" db="EMBL/GenBank/DDBJ databases">
        <title>Draft genome sequence of Clostridium methylpentosum (DSM 5476).</title>
        <authorList>
            <person name="Sudarsanam P."/>
            <person name="Ley R."/>
            <person name="Guruge J."/>
            <person name="Turnbaugh P.J."/>
            <person name="Mahowald M."/>
            <person name="Liep D."/>
            <person name="Gordon J."/>
        </authorList>
    </citation>
    <scope>NUCLEOTIDE SEQUENCE [LARGE SCALE GENOMIC DNA]</scope>
    <source>
        <strain evidence="2 3">DSM 5476</strain>
    </source>
</reference>
<dbReference type="eggNOG" id="COG3250">
    <property type="taxonomic scope" value="Bacteria"/>
</dbReference>
<evidence type="ECO:0000313" key="2">
    <source>
        <dbReference type="EMBL" id="EEG29448.1"/>
    </source>
</evidence>
<organism evidence="2 3">
    <name type="scientific">[Clostridium] methylpentosum DSM 5476</name>
    <dbReference type="NCBI Taxonomy" id="537013"/>
    <lineage>
        <taxon>Bacteria</taxon>
        <taxon>Bacillati</taxon>
        <taxon>Bacillota</taxon>
        <taxon>Clostridia</taxon>
        <taxon>Eubacteriales</taxon>
        <taxon>Oscillospiraceae</taxon>
        <taxon>Oscillospiraceae incertae sedis</taxon>
    </lineage>
</organism>
<comment type="caution">
    <text evidence="2">The sequence shown here is derived from an EMBL/GenBank/DDBJ whole genome shotgun (WGS) entry which is preliminary data.</text>
</comment>
<evidence type="ECO:0000313" key="3">
    <source>
        <dbReference type="Proteomes" id="UP000003340"/>
    </source>
</evidence>